<dbReference type="CDD" id="cd00673">
    <property type="entry name" value="AlaRS_core"/>
    <property type="match status" value="1"/>
</dbReference>
<dbReference type="EMBL" id="CP034870">
    <property type="protein sequence ID" value="QCI22256.1"/>
    <property type="molecule type" value="Genomic_DNA"/>
</dbReference>
<dbReference type="Pfam" id="PF01411">
    <property type="entry name" value="tRNA-synt_2c"/>
    <property type="match status" value="1"/>
</dbReference>
<keyword evidence="9 11" id="KW-0648">Protein biosynthesis</keyword>
<keyword evidence="5 11" id="KW-0547">Nucleotide-binding</keyword>
<dbReference type="Proteomes" id="UP000298564">
    <property type="component" value="Chromosome"/>
</dbReference>
<dbReference type="GO" id="GO:0045892">
    <property type="term" value="P:negative regulation of DNA-templated transcription"/>
    <property type="evidence" value="ECO:0007669"/>
    <property type="project" value="TreeGrafter"/>
</dbReference>
<evidence type="ECO:0000256" key="11">
    <source>
        <dbReference type="HAMAP-Rule" id="MF_00036"/>
    </source>
</evidence>
<dbReference type="SUPFAM" id="SSF55186">
    <property type="entry name" value="ThrRS/AlaRS common domain"/>
    <property type="match status" value="1"/>
</dbReference>
<dbReference type="GO" id="GO:0008270">
    <property type="term" value="F:zinc ion binding"/>
    <property type="evidence" value="ECO:0007669"/>
    <property type="project" value="UniProtKB-UniRule"/>
</dbReference>
<dbReference type="InterPro" id="IPR012947">
    <property type="entry name" value="tRNA_SAD"/>
</dbReference>
<dbReference type="InterPro" id="IPR018164">
    <property type="entry name" value="Ala-tRNA-synth_IIc_N"/>
</dbReference>
<dbReference type="EC" id="6.1.1.7" evidence="11"/>
<reference evidence="13 14" key="2">
    <citation type="submission" date="2019-05" db="EMBL/GenBank/DDBJ databases">
        <title>Genome evolution of the obligate endosymbiont Buchnera aphidicola.</title>
        <authorList>
            <person name="Moran N.A."/>
        </authorList>
    </citation>
    <scope>NUCLEOTIDE SEQUENCE [LARGE SCALE GENOMIC DNA]</scope>
    <source>
        <strain evidence="13 14">Lps</strain>
    </source>
</reference>
<evidence type="ECO:0000313" key="14">
    <source>
        <dbReference type="Proteomes" id="UP000298564"/>
    </source>
</evidence>
<dbReference type="HAMAP" id="MF_00036_B">
    <property type="entry name" value="Ala_tRNA_synth_B"/>
    <property type="match status" value="1"/>
</dbReference>
<sequence>MNKTTNEIRQKFLNFFERKGHVILPSSSLIPHNDSTLLFTNAGMNQFKEFFLGQKKICYPRIATAQHCLRTGGKHNDLDNVGYTSKHHTFFEMLGNFSFSDYFKKEAIEYAWELLTSKNWFNIPKNKLWISVYKDDYETYEIWANIIQIPTERIIKIGDKNQSKYNSDNFWQMSDTGPCGPSTEIFYDYGDKPITNSVEFLENKNDRFIEIWNIVFIEFNRISKTKIVSLPNKSIDTGMGLERISAVLQNVNSNYDIDIFQELIKKVALFSCVKDLNNISLKIIADHIRSCAYIIAEDIIPSNENRGYVLRRIIRRALRHGHKIGIKKRFFYKLVDVLIQVMGTSANILKEKKEQIEEILKTEEIQFYQTLDKGLKILNHELKKTKNTILSGETAFYLYDTFGFPIDLTADICRERNIKIDYINYKLLKEKQKKQSNIKNKFHKDYSNTVIINDTCLFEGYKKHKTASVIKHIFVKNQAVQEILINETGIIFLDTTTFYGESGGQVGDIGELYHKNSRFIVEDTKKYGNTIGHIGKIILGKMQINDNVYTKIDKNYRHSIQLNHSATHLLHATLRKIFGKNVHQKGSLVNSTYLRFDFSYSKPIKLSEIQEIEHIINMKIRDNILIKTKKLTLEEAKKKNAMCLFENKYDSIVRVVFINNDFSIELCGGTHTKRTGDIGLFKITSQSSISSGIKRIEAKTGQKAIDYLHEKDNNIKDISLILNCNQYHIKEKIHQIIKQTKELEKKIINFQQQESLDYVKTLIKHANDIKGIKFISNIFYNYEHKLLRIIVDKLKKELKKTIVILINIVKNRFTIIIGVTENLTNDVTAISIMNIIMKKIHGNGGGKKEIAEGGGINTKQLPMILNHIQLWINTQLKNKKE</sequence>
<dbReference type="InterPro" id="IPR045864">
    <property type="entry name" value="aa-tRNA-synth_II/BPL/LPL"/>
</dbReference>
<evidence type="ECO:0000313" key="13">
    <source>
        <dbReference type="EMBL" id="QCI22256.1"/>
    </source>
</evidence>
<comment type="cofactor">
    <cofactor evidence="11">
        <name>Zn(2+)</name>
        <dbReference type="ChEBI" id="CHEBI:29105"/>
    </cofactor>
    <text evidence="11">Binds 1 zinc ion per subunit.</text>
</comment>
<dbReference type="GO" id="GO:0004813">
    <property type="term" value="F:alanine-tRNA ligase activity"/>
    <property type="evidence" value="ECO:0007669"/>
    <property type="project" value="UniProtKB-UniRule"/>
</dbReference>
<feature type="domain" description="Alanyl-transfer RNA synthetases family profile" evidence="12">
    <location>
        <begin position="3"/>
        <end position="710"/>
    </location>
</feature>
<comment type="similarity">
    <text evidence="1 11">Belongs to the class-II aminoacyl-tRNA synthetase family.</text>
</comment>
<evidence type="ECO:0000256" key="2">
    <source>
        <dbReference type="ARBA" id="ARBA00022555"/>
    </source>
</evidence>
<dbReference type="Pfam" id="PF07973">
    <property type="entry name" value="tRNA_SAD"/>
    <property type="match status" value="1"/>
</dbReference>
<evidence type="ECO:0000259" key="12">
    <source>
        <dbReference type="PROSITE" id="PS50860"/>
    </source>
</evidence>
<dbReference type="InterPro" id="IPR002318">
    <property type="entry name" value="Ala-tRNA-lgiase_IIc"/>
</dbReference>
<name>A0A4D6XXT8_9GAMM</name>
<dbReference type="SMART" id="SM00863">
    <property type="entry name" value="tRNA_SAD"/>
    <property type="match status" value="1"/>
</dbReference>
<reference evidence="13 14" key="1">
    <citation type="submission" date="2018-12" db="EMBL/GenBank/DDBJ databases">
        <authorList>
            <person name="Chong R.A."/>
        </authorList>
    </citation>
    <scope>NUCLEOTIDE SEQUENCE [LARGE SCALE GENOMIC DNA]</scope>
    <source>
        <strain evidence="13 14">Lps</strain>
    </source>
</reference>
<dbReference type="SUPFAM" id="SSF50447">
    <property type="entry name" value="Translation proteins"/>
    <property type="match status" value="1"/>
</dbReference>
<keyword evidence="8 11" id="KW-0694">RNA-binding</keyword>
<keyword evidence="4 11" id="KW-0479">Metal-binding</keyword>
<evidence type="ECO:0000256" key="4">
    <source>
        <dbReference type="ARBA" id="ARBA00022723"/>
    </source>
</evidence>
<dbReference type="InterPro" id="IPR050058">
    <property type="entry name" value="Ala-tRNA_ligase"/>
</dbReference>
<feature type="binding site" evidence="11">
    <location>
        <position position="564"/>
    </location>
    <ligand>
        <name>Zn(2+)</name>
        <dbReference type="ChEBI" id="CHEBI:29105"/>
    </ligand>
</feature>
<protein>
    <recommendedName>
        <fullName evidence="11">Alanine--tRNA ligase</fullName>
        <ecNumber evidence="11">6.1.1.7</ecNumber>
    </recommendedName>
    <alternativeName>
        <fullName evidence="11">Alanyl-tRNA synthetase</fullName>
        <shortName evidence="11">AlaRS</shortName>
    </alternativeName>
</protein>
<keyword evidence="3 11" id="KW-0436">Ligase</keyword>
<dbReference type="GO" id="GO:0002161">
    <property type="term" value="F:aminoacyl-tRNA deacylase activity"/>
    <property type="evidence" value="ECO:0007669"/>
    <property type="project" value="TreeGrafter"/>
</dbReference>
<dbReference type="PANTHER" id="PTHR11777:SF9">
    <property type="entry name" value="ALANINE--TRNA LIGASE, CYTOPLASMIC"/>
    <property type="match status" value="1"/>
</dbReference>
<dbReference type="InterPro" id="IPR018165">
    <property type="entry name" value="Ala-tRNA-synth_IIc_core"/>
</dbReference>
<gene>
    <name evidence="11 13" type="primary">alaS</name>
    <name evidence="13" type="ORF">D9V70_02065</name>
</gene>
<dbReference type="InterPro" id="IPR003156">
    <property type="entry name" value="DHHA1_dom"/>
</dbReference>
<comment type="subunit">
    <text evidence="11">Homotetramer.</text>
</comment>
<dbReference type="PRINTS" id="PR00980">
    <property type="entry name" value="TRNASYNTHALA"/>
</dbReference>
<dbReference type="Gene3D" id="3.30.930.10">
    <property type="entry name" value="Bira Bifunctional Protein, Domain 2"/>
    <property type="match status" value="1"/>
</dbReference>
<dbReference type="Pfam" id="PF02272">
    <property type="entry name" value="DHHA1"/>
    <property type="match status" value="1"/>
</dbReference>
<dbReference type="InterPro" id="IPR018162">
    <property type="entry name" value="Ala-tRNA-ligase_IIc_anticod-bd"/>
</dbReference>
<dbReference type="Gene3D" id="6.10.250.550">
    <property type="match status" value="1"/>
</dbReference>
<dbReference type="Gene3D" id="3.30.54.20">
    <property type="match status" value="1"/>
</dbReference>
<dbReference type="FunFam" id="3.30.980.10:FF:000004">
    <property type="entry name" value="Alanine--tRNA ligase, cytoplasmic"/>
    <property type="match status" value="1"/>
</dbReference>
<evidence type="ECO:0000256" key="8">
    <source>
        <dbReference type="ARBA" id="ARBA00022884"/>
    </source>
</evidence>
<evidence type="ECO:0000256" key="3">
    <source>
        <dbReference type="ARBA" id="ARBA00022598"/>
    </source>
</evidence>
<comment type="subcellular location">
    <subcellularLocation>
        <location evidence="11">Cytoplasm</location>
    </subcellularLocation>
</comment>
<dbReference type="Gene3D" id="2.40.30.130">
    <property type="match status" value="1"/>
</dbReference>
<dbReference type="AlphaFoldDB" id="A0A4D6XXT8"/>
<dbReference type="Gene3D" id="3.30.980.10">
    <property type="entry name" value="Threonyl-trna Synthetase, Chain A, domain 2"/>
    <property type="match status" value="1"/>
</dbReference>
<keyword evidence="6 11" id="KW-0862">Zinc</keyword>
<comment type="domain">
    <text evidence="11">Consists of three domains; the N-terminal catalytic domain, the editing domain and the C-terminal C-Ala domain. The editing domain removes incorrectly charged amino acids, while the C-Ala domain, along with tRNA(Ala), serves as a bridge to cooperatively bring together the editing and aminoacylation centers thus stimulating deacylation of misacylated tRNAs.</text>
</comment>
<organism evidence="13 14">
    <name type="scientific">Buchnera aphidicola</name>
    <name type="common">Lipaphis pseudobrassicae</name>
    <dbReference type="NCBI Taxonomy" id="1258543"/>
    <lineage>
        <taxon>Bacteria</taxon>
        <taxon>Pseudomonadati</taxon>
        <taxon>Pseudomonadota</taxon>
        <taxon>Gammaproteobacteria</taxon>
        <taxon>Enterobacterales</taxon>
        <taxon>Erwiniaceae</taxon>
        <taxon>Buchnera</taxon>
    </lineage>
</organism>
<evidence type="ECO:0000256" key="5">
    <source>
        <dbReference type="ARBA" id="ARBA00022741"/>
    </source>
</evidence>
<evidence type="ECO:0000256" key="1">
    <source>
        <dbReference type="ARBA" id="ARBA00008226"/>
    </source>
</evidence>
<dbReference type="PROSITE" id="PS50860">
    <property type="entry name" value="AA_TRNA_LIGASE_II_ALA"/>
    <property type="match status" value="1"/>
</dbReference>
<comment type="function">
    <text evidence="11">Catalyzes the attachment of alanine to tRNA(Ala) in a two-step reaction: alanine is first activated by ATP to form Ala-AMP and then transferred to the acceptor end of tRNA(Ala). Also edits incorrectly charged Ser-tRNA(Ala) and Gly-tRNA(Ala) via its editing domain.</text>
</comment>
<accession>A0A4D6XXT8</accession>
<keyword evidence="11" id="KW-0963">Cytoplasm</keyword>
<evidence type="ECO:0000256" key="9">
    <source>
        <dbReference type="ARBA" id="ARBA00022917"/>
    </source>
</evidence>
<feature type="binding site" evidence="11">
    <location>
        <position position="667"/>
    </location>
    <ligand>
        <name>Zn(2+)</name>
        <dbReference type="ChEBI" id="CHEBI:29105"/>
    </ligand>
</feature>
<evidence type="ECO:0000256" key="6">
    <source>
        <dbReference type="ARBA" id="ARBA00022833"/>
    </source>
</evidence>
<dbReference type="InterPro" id="IPR009000">
    <property type="entry name" value="Transl_B-barrel_sf"/>
</dbReference>
<dbReference type="GO" id="GO:0005829">
    <property type="term" value="C:cytosol"/>
    <property type="evidence" value="ECO:0007669"/>
    <property type="project" value="TreeGrafter"/>
</dbReference>
<dbReference type="NCBIfam" id="TIGR00344">
    <property type="entry name" value="alaS"/>
    <property type="match status" value="1"/>
</dbReference>
<comment type="catalytic activity">
    <reaction evidence="11">
        <text>tRNA(Ala) + L-alanine + ATP = L-alanyl-tRNA(Ala) + AMP + diphosphate</text>
        <dbReference type="Rhea" id="RHEA:12540"/>
        <dbReference type="Rhea" id="RHEA-COMP:9657"/>
        <dbReference type="Rhea" id="RHEA-COMP:9923"/>
        <dbReference type="ChEBI" id="CHEBI:30616"/>
        <dbReference type="ChEBI" id="CHEBI:33019"/>
        <dbReference type="ChEBI" id="CHEBI:57972"/>
        <dbReference type="ChEBI" id="CHEBI:78442"/>
        <dbReference type="ChEBI" id="CHEBI:78497"/>
        <dbReference type="ChEBI" id="CHEBI:456215"/>
        <dbReference type="EC" id="6.1.1.7"/>
    </reaction>
</comment>
<dbReference type="InterPro" id="IPR018163">
    <property type="entry name" value="Thr/Ala-tRNA-synth_IIc_edit"/>
</dbReference>
<dbReference type="InterPro" id="IPR023033">
    <property type="entry name" value="Ala_tRNA_ligase_euk/bac"/>
</dbReference>
<dbReference type="FunFam" id="3.30.930.10:FF:000004">
    <property type="entry name" value="Alanine--tRNA ligase"/>
    <property type="match status" value="1"/>
</dbReference>
<dbReference type="GO" id="GO:0006419">
    <property type="term" value="P:alanyl-tRNA aminoacylation"/>
    <property type="evidence" value="ECO:0007669"/>
    <property type="project" value="UniProtKB-UniRule"/>
</dbReference>
<evidence type="ECO:0000256" key="10">
    <source>
        <dbReference type="ARBA" id="ARBA00023146"/>
    </source>
</evidence>
<dbReference type="RefSeq" id="WP_158356097.1">
    <property type="nucleotide sequence ID" value="NZ_CP034870.1"/>
</dbReference>
<dbReference type="GO" id="GO:0000049">
    <property type="term" value="F:tRNA binding"/>
    <property type="evidence" value="ECO:0007669"/>
    <property type="project" value="UniProtKB-KW"/>
</dbReference>
<evidence type="ECO:0000256" key="7">
    <source>
        <dbReference type="ARBA" id="ARBA00022840"/>
    </source>
</evidence>
<keyword evidence="10 11" id="KW-0030">Aminoacyl-tRNA synthetase</keyword>
<feature type="binding site" evidence="11">
    <location>
        <position position="671"/>
    </location>
    <ligand>
        <name>Zn(2+)</name>
        <dbReference type="ChEBI" id="CHEBI:29105"/>
    </ligand>
</feature>
<dbReference type="GO" id="GO:0005524">
    <property type="term" value="F:ATP binding"/>
    <property type="evidence" value="ECO:0007669"/>
    <property type="project" value="UniProtKB-UniRule"/>
</dbReference>
<dbReference type="SUPFAM" id="SSF55681">
    <property type="entry name" value="Class II aaRS and biotin synthetases"/>
    <property type="match status" value="1"/>
</dbReference>
<keyword evidence="7 11" id="KW-0067">ATP-binding</keyword>
<feature type="binding site" evidence="11">
    <location>
        <position position="568"/>
    </location>
    <ligand>
        <name>Zn(2+)</name>
        <dbReference type="ChEBI" id="CHEBI:29105"/>
    </ligand>
</feature>
<dbReference type="FunFam" id="3.10.310.40:FF:000001">
    <property type="entry name" value="Alanine--tRNA ligase"/>
    <property type="match status" value="1"/>
</dbReference>
<dbReference type="OrthoDB" id="9803884at2"/>
<dbReference type="PANTHER" id="PTHR11777">
    <property type="entry name" value="ALANYL-TRNA SYNTHETASE"/>
    <property type="match status" value="1"/>
</dbReference>
<proteinExistence type="inferred from homology"/>
<dbReference type="SUPFAM" id="SSF101353">
    <property type="entry name" value="Putative anticodon-binding domain of alanyl-tRNA synthetase (AlaRS)"/>
    <property type="match status" value="1"/>
</dbReference>
<dbReference type="Gene3D" id="3.10.310.40">
    <property type="match status" value="1"/>
</dbReference>
<keyword evidence="2 11" id="KW-0820">tRNA-binding</keyword>